<dbReference type="EMBL" id="HBKN01043521">
    <property type="protein sequence ID" value="CAE2332472.1"/>
    <property type="molecule type" value="Transcribed_RNA"/>
</dbReference>
<dbReference type="PANTHER" id="PTHR47936:SF1">
    <property type="entry name" value="PENTATRICOPEPTIDE REPEAT-CONTAINING PROTEIN GUN1, CHLOROPLASTIC"/>
    <property type="match status" value="1"/>
</dbReference>
<feature type="repeat" description="PPR" evidence="2">
    <location>
        <begin position="863"/>
        <end position="897"/>
    </location>
</feature>
<dbReference type="InterPro" id="IPR002885">
    <property type="entry name" value="PPR_rpt"/>
</dbReference>
<evidence type="ECO:0000256" key="3">
    <source>
        <dbReference type="SAM" id="SignalP"/>
    </source>
</evidence>
<keyword evidence="3" id="KW-0732">Signal</keyword>
<protein>
    <recommendedName>
        <fullName evidence="5">Pentacotripeptide-repeat region of PRORP domain-containing protein</fullName>
    </recommendedName>
</protein>
<gene>
    <name evidence="4" type="ORF">GTHE00462_LOCUS34091</name>
</gene>
<feature type="chain" id="PRO_5030961912" description="Pentacotripeptide-repeat region of PRORP domain-containing protein" evidence="3">
    <location>
        <begin position="35"/>
        <end position="945"/>
    </location>
</feature>
<evidence type="ECO:0008006" key="5">
    <source>
        <dbReference type="Google" id="ProtNLM"/>
    </source>
</evidence>
<organism evidence="4">
    <name type="scientific">Guillardia theta</name>
    <name type="common">Cryptophyte</name>
    <name type="synonym">Cryptomonas phi</name>
    <dbReference type="NCBI Taxonomy" id="55529"/>
    <lineage>
        <taxon>Eukaryota</taxon>
        <taxon>Cryptophyceae</taxon>
        <taxon>Pyrenomonadales</taxon>
        <taxon>Geminigeraceae</taxon>
        <taxon>Guillardia</taxon>
    </lineage>
</organism>
<dbReference type="Pfam" id="PF13812">
    <property type="entry name" value="PPR_3"/>
    <property type="match status" value="1"/>
</dbReference>
<evidence type="ECO:0000256" key="2">
    <source>
        <dbReference type="PROSITE-ProRule" id="PRU00708"/>
    </source>
</evidence>
<name>A0A7S4PE96_GUITH</name>
<feature type="signal peptide" evidence="3">
    <location>
        <begin position="1"/>
        <end position="34"/>
    </location>
</feature>
<evidence type="ECO:0000256" key="1">
    <source>
        <dbReference type="ARBA" id="ARBA00022737"/>
    </source>
</evidence>
<dbReference type="InterPro" id="IPR011990">
    <property type="entry name" value="TPR-like_helical_dom_sf"/>
</dbReference>
<dbReference type="PANTHER" id="PTHR47936">
    <property type="entry name" value="PPR_LONG DOMAIN-CONTAINING PROTEIN"/>
    <property type="match status" value="1"/>
</dbReference>
<dbReference type="PROSITE" id="PS51257">
    <property type="entry name" value="PROKAR_LIPOPROTEIN"/>
    <property type="match status" value="1"/>
</dbReference>
<dbReference type="Gene3D" id="1.25.40.10">
    <property type="entry name" value="Tetratricopeptide repeat domain"/>
    <property type="match status" value="3"/>
</dbReference>
<dbReference type="PROSITE" id="PS51375">
    <property type="entry name" value="PPR"/>
    <property type="match status" value="1"/>
</dbReference>
<evidence type="ECO:0000313" key="4">
    <source>
        <dbReference type="EMBL" id="CAE2332472.1"/>
    </source>
</evidence>
<accession>A0A7S4PE96</accession>
<reference evidence="4" key="1">
    <citation type="submission" date="2021-01" db="EMBL/GenBank/DDBJ databases">
        <authorList>
            <person name="Corre E."/>
            <person name="Pelletier E."/>
            <person name="Niang G."/>
            <person name="Scheremetjew M."/>
            <person name="Finn R."/>
            <person name="Kale V."/>
            <person name="Holt S."/>
            <person name="Cochrane G."/>
            <person name="Meng A."/>
            <person name="Brown T."/>
            <person name="Cohen L."/>
        </authorList>
    </citation>
    <scope>NUCLEOTIDE SEQUENCE</scope>
    <source>
        <strain evidence="4">CCMP 2712</strain>
    </source>
</reference>
<sequence length="945" mass="105142">MSADAGREFKSPMLLLPLLLSLLSCTSVLHSTAAFVSPSPAMPSGLSIRATRPSWRTAGRCPSRPVWMSLADQPSHGKRNLRNEKKDNATVSQLINQGILRAELGDFLKASHVTESILEESVLPEEDASVTVVNLALQRALSSSLNLTLWNEIASDPFLQSRWRNQETFKSILYGYDRIFSSIPVESLPRKDLSKAISTLADLTVTVVLHNNLEEREVMVRLISQTRERILRHDVSSSSLYVSEFMSKLKRLQKLETKEGIMLLLTMLDAMLVANQETSSCFAMTRIVREELEELDGQTFASESNQVLQLIFKVASLPRDTDQVVSVRTTQELSQKINKIEALKEGNDLLRNMLRRNVHVDTKSEESMCEAFLACDYRASEALEIALGAMEEFERSEVTRSDLCVNMLVKLTRRLLRQNDESDVSAIAGLIERAMNRIRKMIIEENLMPDMIPLTQLLDAAGRHVPGQGIVELGCFLLDHADQSKLPFDLVLCNVLVNNVVRGQTQTESEEAVKMSILEVKDLLFAMQAKGIAPDIYTVTMIIGLLRRYAILGSGDKAMKEADWVLTMMDRYDIAVNDVFARQYADLCSICCSQRADALVCLKLSSYIFEKLWEKQPVCNSTLTSYLQVCSETAGRGLRMSLTRGRAAFLRYASEQNSSAVEPLNSLLDCIAQSVGSGIDFGFPLAIKLMRGERARGVQLDIVTFNTAIKVCVKDIAMGHKGISNILVVLHEMDRQAIAPDLISINSILNACSKSAAAGNPHAFPAASRIAQLMFNASLDINPDDFSFNALLQTFQAHAKLTGRTSGCFSYCRQVLSIMDEMGVPPTAPTFALIISSSEIEGTQEAVESSFAVFESIPRKLKTRQTYLAMMKCLMKVGRNSEAMNLLDSSASSGLKPNLYMYSAALKACKTSESLQWVLNHMKKNRVELSANMRRQVDKMMQSYR</sequence>
<keyword evidence="1" id="KW-0677">Repeat</keyword>
<dbReference type="AlphaFoldDB" id="A0A7S4PE96"/>
<proteinExistence type="predicted"/>